<keyword evidence="1" id="KW-0143">Chaperone</keyword>
<feature type="transmembrane region" description="Helical" evidence="3">
    <location>
        <begin position="412"/>
        <end position="434"/>
    </location>
</feature>
<dbReference type="InterPro" id="IPR036869">
    <property type="entry name" value="J_dom_sf"/>
</dbReference>
<dbReference type="RefSeq" id="WP_161590178.1">
    <property type="nucleotide sequence ID" value="NZ_RPBY01000001.1"/>
</dbReference>
<dbReference type="AlphaFoldDB" id="A0A9Q4XL49"/>
<feature type="transmembrane region" description="Helical" evidence="3">
    <location>
        <begin position="465"/>
        <end position="484"/>
    </location>
</feature>
<reference evidence="5" key="1">
    <citation type="submission" date="2018-11" db="EMBL/GenBank/DDBJ databases">
        <title>Genomics analysis of Putative Virulence Factors on Adhesion and Cytotoxicity for Cronobacter spp.</title>
        <authorList>
            <person name="Cui J."/>
        </authorList>
    </citation>
    <scope>NUCLEOTIDE SEQUENCE</scope>
    <source>
        <strain evidence="5">SD69</strain>
    </source>
</reference>
<evidence type="ECO:0000313" key="6">
    <source>
        <dbReference type="Proteomes" id="UP000778262"/>
    </source>
</evidence>
<dbReference type="Gene3D" id="1.10.287.110">
    <property type="entry name" value="DnaJ domain"/>
    <property type="match status" value="1"/>
</dbReference>
<dbReference type="EMBL" id="RPBY01000001">
    <property type="protein sequence ID" value="NCH85989.1"/>
    <property type="molecule type" value="Genomic_DNA"/>
</dbReference>
<feature type="compositionally biased region" description="Polar residues" evidence="2">
    <location>
        <begin position="551"/>
        <end position="565"/>
    </location>
</feature>
<dbReference type="CDD" id="cd06257">
    <property type="entry name" value="DnaJ"/>
    <property type="match status" value="1"/>
</dbReference>
<dbReference type="InterPro" id="IPR001623">
    <property type="entry name" value="DnaJ_domain"/>
</dbReference>
<gene>
    <name evidence="5" type="ORF">EHJ13_00730</name>
</gene>
<protein>
    <recommendedName>
        <fullName evidence="4">J domain-containing protein</fullName>
    </recommendedName>
</protein>
<accession>A0A9Q4XL49</accession>
<evidence type="ECO:0000256" key="2">
    <source>
        <dbReference type="SAM" id="MobiDB-lite"/>
    </source>
</evidence>
<name>A0A9Q4XL49_9ENTR</name>
<feature type="region of interest" description="Disordered" evidence="2">
    <location>
        <begin position="75"/>
        <end position="121"/>
    </location>
</feature>
<keyword evidence="3" id="KW-0812">Transmembrane</keyword>
<keyword evidence="3" id="KW-0472">Membrane</keyword>
<proteinExistence type="predicted"/>
<feature type="region of interest" description="Disordered" evidence="2">
    <location>
        <begin position="551"/>
        <end position="582"/>
    </location>
</feature>
<keyword evidence="3" id="KW-1133">Transmembrane helix</keyword>
<feature type="transmembrane region" description="Helical" evidence="3">
    <location>
        <begin position="490"/>
        <end position="509"/>
    </location>
</feature>
<feature type="transmembrane region" description="Helical" evidence="3">
    <location>
        <begin position="530"/>
        <end position="547"/>
    </location>
</feature>
<evidence type="ECO:0000259" key="4">
    <source>
        <dbReference type="PROSITE" id="PS50076"/>
    </source>
</evidence>
<dbReference type="SUPFAM" id="SSF46565">
    <property type="entry name" value="Chaperone J-domain"/>
    <property type="match status" value="1"/>
</dbReference>
<evidence type="ECO:0000256" key="1">
    <source>
        <dbReference type="ARBA" id="ARBA00023186"/>
    </source>
</evidence>
<comment type="caution">
    <text evidence="5">The sequence shown here is derived from an EMBL/GenBank/DDBJ whole genome shotgun (WGS) entry which is preliminary data.</text>
</comment>
<feature type="transmembrane region" description="Helical" evidence="3">
    <location>
        <begin position="381"/>
        <end position="400"/>
    </location>
</feature>
<evidence type="ECO:0000313" key="5">
    <source>
        <dbReference type="EMBL" id="NCH85989.1"/>
    </source>
</evidence>
<sequence length="615" mass="67600">MRFLEILGLEPGADERAVKRAYAKQLKTCRPDEDPQGFQTLRDAYEEALEYARARWGDDEPTHAMTDAPFAPQDVAQAASPADVAPRFDDDEQSVSEPESTRPPGIDPAPPLTGSAPPRVNQWLDGLTEENLNARWLEARAMGEGVAFEKGVLARCLSHFSSSESGLAARAQALFQWLTAGQTLALDTAQQTRLRGVLLAPFADEMAAALAEGQDGRYLAQLRALAHTAWLQSYDGQLQLQRLALTLLDDMPDWSTERFAALCALFHWDEARGERPDLPELWARAVARDEDERLFATLSALRDAPDDTSAHRAARMVLGAQDEDARMLAGLDYTDDDWSACAQLTDRLEIGHPALIPRFAGADIHAWEQTSAKLTNTNVPMLRGLWFIGLMMATFGWMLPAIYDGTITPPGVVLRVLVAPVVAMVVGAVPLALWSGFTRSLSGTDTALSERLLPRFIYSPRRKRWRLLAHVIPFCVVSLVIALVCGRLALGIFVVVTLLLAWTDLWRYAGALQRFRKKPAPKRTGMTKNVLLALLFFAIITGVRALLPGAAQTTPDTPKTPSTVYQGEATRPDGDASQATCDTPPAVPPLCRNLNDPQACSERVNHEWYARCASK</sequence>
<dbReference type="Proteomes" id="UP000778262">
    <property type="component" value="Unassembled WGS sequence"/>
</dbReference>
<evidence type="ECO:0000256" key="3">
    <source>
        <dbReference type="SAM" id="Phobius"/>
    </source>
</evidence>
<organism evidence="5 6">
    <name type="scientific">Cronobacter dublinensis</name>
    <dbReference type="NCBI Taxonomy" id="413497"/>
    <lineage>
        <taxon>Bacteria</taxon>
        <taxon>Pseudomonadati</taxon>
        <taxon>Pseudomonadota</taxon>
        <taxon>Gammaproteobacteria</taxon>
        <taxon>Enterobacterales</taxon>
        <taxon>Enterobacteriaceae</taxon>
        <taxon>Cronobacter</taxon>
    </lineage>
</organism>
<feature type="domain" description="J" evidence="4">
    <location>
        <begin position="2"/>
        <end position="62"/>
    </location>
</feature>
<dbReference type="PROSITE" id="PS50076">
    <property type="entry name" value="DNAJ_2"/>
    <property type="match status" value="1"/>
</dbReference>